<accession>A0ABM4TND5</accession>
<evidence type="ECO:0000313" key="3">
    <source>
        <dbReference type="Proteomes" id="UP001652628"/>
    </source>
</evidence>
<feature type="region of interest" description="Disordered" evidence="1">
    <location>
        <begin position="178"/>
        <end position="202"/>
    </location>
</feature>
<sequence length="1459" mass="165203">MNALYEIEPLSKEIAVDLRNLLNLANLPISTTQAWEHSLGNNVEIPTFTKLEVFLHNRLVSIDLIESRKPAVPGRSSIQSTNHRQTTRPSGNSTVRGHSFHSTLESGSIRCSLCQQNHVLRRCPDFLAKDCFARKVIVDLSKACINCLSASHSLSQCSSNRNCSQCGQRHQTLLHFPNAQQSPSLTPGVSRQHTSDSGRSADAIQNAPSTQLFSAVASHLNSTTLLATALVRIVNNSTGQSALVRALIDHGSEGTLITENIVQALRLKRRSVRAEITGIGNTSHNQCRHSTDFTIISCSGSDFNAYVSSAFILRSLTDLNFIKSGRIDLLIGVDIIPQLMLPHIRKGTVAEPIAQNTQLGWIVFGPAEAAQTTSISIRCNLANLNNMVQRFFELDQVSTTRQLNAEEKWCEDHFQQTHIRQLNGKYLVCLPLKTLFDPTQVIGRSRQIALNRFHALERKLNHRPDFSQQYASTIQEYFDLKQIKEVKGSEEEHTRINAQRQLSISACTVPHHAVIKDDSLTTKMRVVYYASCKTSNGRSLNDILCTGPALQNDLEGVILNWRLHRYVFVADITKMYRCIDMHEEDAQYQRIFWRDEKGLIKEYVLTTVTFGTASAPFTAIRVIHQIASDERERYPLAEHVLKKEIYADDVQTGHETIDGALKIRNDVIAALQSAGMELKKWASNHPDILESIPTADLSNSSIFEIDNKDSIKTLGLYWHPNKDGFGFNLKFSLNPIFTKRSILSTVARLFDPLGYLAPVIIAAKILLKEVWSFRIERKDEPPASLDWDDPLPDQLAERWRQLIQELPDIEEIHIPRWLGFDLRHVSTLQLHMFCDGSSMAYAACAYLRASCTDGSVQVNLLAARSRVTPVKPLTIPRVELSGALLCTQLAEWIVNQLQASHHTISVHYWSDAMIVLYWIRKTFVSNRIGAILEASSPSQWRHVLTQENPADCDTRGLTPSQLKHHTLWSNGPHWLHLSEEHWPVNPVQSPKSELISGEQSLKHIGAHISYVKRFIYNTRHKKADRLTGPIQVSEFQQALFALVRMVQQEVYSEELSRLRSNKFLPKHNKLIQLSPFLDDEELMRVKGRLKNALQLSMSQRTPIILPKAHHLTILIIRNAHHNTLHGGVQLTLSTIHQVFWIVNGKQAVKRILRHSDSDVELVEDPRVEQRRWRLHKAVNRADGRIPTGAAEVEWASEESPQDQLALSSHVEAVVAATWEFRRKCEARRRDEERRLKEMEETPEWQAQLRMAEEEEAQLWENPGYPPTPRYAPEPYTTPQEVADEWASSPPRWLPEIPPTPRYEGSPRWTPARPPTPRTRGRPEQWAPPTPSTGPATPRTGPSTPTPTGSAGTAEHLERGPWVWPEPVGNGRPPLKRQHSAPEVSEVVARPKLSRTVSAPEGQRWREIAETEWPEGIAETPVVQEARILGGRRSVRVWRERRAFRVRLGLAGMRVFEEQK</sequence>
<dbReference type="GeneID" id="139352748"/>
<organism evidence="3 4">
    <name type="scientific">Drosophila suzukii</name>
    <name type="common">Spotted-wing drosophila fruit fly</name>
    <dbReference type="NCBI Taxonomy" id="28584"/>
    <lineage>
        <taxon>Eukaryota</taxon>
        <taxon>Metazoa</taxon>
        <taxon>Ecdysozoa</taxon>
        <taxon>Arthropoda</taxon>
        <taxon>Hexapoda</taxon>
        <taxon>Insecta</taxon>
        <taxon>Pterygota</taxon>
        <taxon>Neoptera</taxon>
        <taxon>Endopterygota</taxon>
        <taxon>Diptera</taxon>
        <taxon>Brachycera</taxon>
        <taxon>Muscomorpha</taxon>
        <taxon>Ephydroidea</taxon>
        <taxon>Drosophilidae</taxon>
        <taxon>Drosophila</taxon>
        <taxon>Sophophora</taxon>
    </lineage>
</organism>
<evidence type="ECO:0000259" key="2">
    <source>
        <dbReference type="Pfam" id="PF00078"/>
    </source>
</evidence>
<gene>
    <name evidence="4" type="primary">LOC139352748</name>
</gene>
<dbReference type="Gene3D" id="3.30.70.270">
    <property type="match status" value="1"/>
</dbReference>
<dbReference type="PANTHER" id="PTHR47331:SF5">
    <property type="entry name" value="RIBONUCLEASE H"/>
    <property type="match status" value="1"/>
</dbReference>
<feature type="domain" description="Reverse transcriptase" evidence="2">
    <location>
        <begin position="538"/>
        <end position="680"/>
    </location>
</feature>
<keyword evidence="3" id="KW-1185">Reference proteome</keyword>
<dbReference type="InterPro" id="IPR000477">
    <property type="entry name" value="RT_dom"/>
</dbReference>
<dbReference type="InterPro" id="IPR043128">
    <property type="entry name" value="Rev_trsase/Diguanyl_cyclase"/>
</dbReference>
<feature type="compositionally biased region" description="Pro residues" evidence="1">
    <location>
        <begin position="1291"/>
        <end position="1300"/>
    </location>
</feature>
<evidence type="ECO:0000313" key="4">
    <source>
        <dbReference type="RefSeq" id="XP_070851479.1"/>
    </source>
</evidence>
<reference evidence="4" key="1">
    <citation type="submission" date="2025-08" db="UniProtKB">
        <authorList>
            <consortium name="RefSeq"/>
        </authorList>
    </citation>
    <scope>IDENTIFICATION</scope>
</reference>
<dbReference type="RefSeq" id="XP_070851479.1">
    <property type="nucleotide sequence ID" value="XM_070995378.1"/>
</dbReference>
<feature type="region of interest" description="Disordered" evidence="1">
    <location>
        <begin position="1280"/>
        <end position="1383"/>
    </location>
</feature>
<feature type="region of interest" description="Disordered" evidence="1">
    <location>
        <begin position="72"/>
        <end position="100"/>
    </location>
</feature>
<protein>
    <recommendedName>
        <fullName evidence="2">Reverse transcriptase domain-containing protein</fullName>
    </recommendedName>
</protein>
<dbReference type="InterPro" id="IPR008042">
    <property type="entry name" value="Retrotrans_Pao"/>
</dbReference>
<name>A0ABM4TND5_DROSZ</name>
<dbReference type="Gene3D" id="3.10.10.10">
    <property type="entry name" value="HIV Type 1 Reverse Transcriptase, subunit A, domain 1"/>
    <property type="match status" value="1"/>
</dbReference>
<dbReference type="Pfam" id="PF00078">
    <property type="entry name" value="RVT_1"/>
    <property type="match status" value="1"/>
</dbReference>
<feature type="compositionally biased region" description="Polar residues" evidence="1">
    <location>
        <begin position="178"/>
        <end position="198"/>
    </location>
</feature>
<evidence type="ECO:0000256" key="1">
    <source>
        <dbReference type="SAM" id="MobiDB-lite"/>
    </source>
</evidence>
<dbReference type="Pfam" id="PF05380">
    <property type="entry name" value="Peptidase_A17"/>
    <property type="match status" value="1"/>
</dbReference>
<dbReference type="InterPro" id="IPR043502">
    <property type="entry name" value="DNA/RNA_pol_sf"/>
</dbReference>
<feature type="compositionally biased region" description="Low complexity" evidence="1">
    <location>
        <begin position="1332"/>
        <end position="1353"/>
    </location>
</feature>
<feature type="compositionally biased region" description="Polar residues" evidence="1">
    <location>
        <begin position="76"/>
        <end position="100"/>
    </location>
</feature>
<dbReference type="Proteomes" id="UP001652628">
    <property type="component" value="Chromosome 3"/>
</dbReference>
<proteinExistence type="predicted"/>
<dbReference type="SUPFAM" id="SSF56672">
    <property type="entry name" value="DNA/RNA polymerases"/>
    <property type="match status" value="1"/>
</dbReference>
<dbReference type="PANTHER" id="PTHR47331">
    <property type="entry name" value="PHD-TYPE DOMAIN-CONTAINING PROTEIN"/>
    <property type="match status" value="1"/>
</dbReference>